<name>A0A1G5QP59_9RHOB</name>
<sequence>MRLMILATTAAMLHFSAATAHEATSSDVPNIDELVSDSVGYFGVRPNVVIIEGEYRGTHICQFDVTDADFAAFAVRGELDTAENRVVCMPIQELLN</sequence>
<protein>
    <recommendedName>
        <fullName evidence="4">Beta/Gamma crystallin</fullName>
    </recommendedName>
</protein>
<evidence type="ECO:0000313" key="2">
    <source>
        <dbReference type="EMBL" id="SCZ63635.1"/>
    </source>
</evidence>
<reference evidence="2 3" key="1">
    <citation type="submission" date="2016-10" db="EMBL/GenBank/DDBJ databases">
        <authorList>
            <person name="de Groot N.N."/>
        </authorList>
    </citation>
    <scope>NUCLEOTIDE SEQUENCE [LARGE SCALE GENOMIC DNA]</scope>
    <source>
        <strain evidence="2 3">U95</strain>
    </source>
</reference>
<feature type="chain" id="PRO_5011460376" description="Beta/Gamma crystallin" evidence="1">
    <location>
        <begin position="21"/>
        <end position="96"/>
    </location>
</feature>
<dbReference type="STRING" id="1156985.SAMN04488118_10596"/>
<feature type="signal peptide" evidence="1">
    <location>
        <begin position="1"/>
        <end position="20"/>
    </location>
</feature>
<dbReference type="RefSeq" id="WP_090218394.1">
    <property type="nucleotide sequence ID" value="NZ_FMWG01000005.1"/>
</dbReference>
<evidence type="ECO:0000256" key="1">
    <source>
        <dbReference type="SAM" id="SignalP"/>
    </source>
</evidence>
<keyword evidence="3" id="KW-1185">Reference proteome</keyword>
<evidence type="ECO:0008006" key="4">
    <source>
        <dbReference type="Google" id="ProtNLM"/>
    </source>
</evidence>
<keyword evidence="1" id="KW-0732">Signal</keyword>
<gene>
    <name evidence="2" type="ORF">SAMN04488118_10596</name>
</gene>
<organism evidence="2 3">
    <name type="scientific">Epibacterium ulvae</name>
    <dbReference type="NCBI Taxonomy" id="1156985"/>
    <lineage>
        <taxon>Bacteria</taxon>
        <taxon>Pseudomonadati</taxon>
        <taxon>Pseudomonadota</taxon>
        <taxon>Alphaproteobacteria</taxon>
        <taxon>Rhodobacterales</taxon>
        <taxon>Roseobacteraceae</taxon>
        <taxon>Epibacterium</taxon>
    </lineage>
</organism>
<dbReference type="Proteomes" id="UP000198767">
    <property type="component" value="Unassembled WGS sequence"/>
</dbReference>
<proteinExistence type="predicted"/>
<dbReference type="EMBL" id="FMWG01000005">
    <property type="protein sequence ID" value="SCZ63635.1"/>
    <property type="molecule type" value="Genomic_DNA"/>
</dbReference>
<evidence type="ECO:0000313" key="3">
    <source>
        <dbReference type="Proteomes" id="UP000198767"/>
    </source>
</evidence>
<dbReference type="AlphaFoldDB" id="A0A1G5QP59"/>
<accession>A0A1G5QP59</accession>